<dbReference type="PROSITE" id="PS51523">
    <property type="entry name" value="ZF_HD_DIMER"/>
    <property type="match status" value="2"/>
</dbReference>
<keyword evidence="3" id="KW-0862">Zinc</keyword>
<dbReference type="GO" id="GO:0008270">
    <property type="term" value="F:zinc ion binding"/>
    <property type="evidence" value="ECO:0007669"/>
    <property type="project" value="UniProtKB-KW"/>
</dbReference>
<name>A0ABD3C379_9LAMI</name>
<accession>A0ABD3C379</accession>
<dbReference type="Pfam" id="PF04770">
    <property type="entry name" value="ZF-HD_dimer"/>
    <property type="match status" value="2"/>
</dbReference>
<reference evidence="6" key="1">
    <citation type="journal article" date="2024" name="IScience">
        <title>Strigolactones Initiate the Formation of Haustorium-like Structures in Castilleja.</title>
        <authorList>
            <person name="Buerger M."/>
            <person name="Peterson D."/>
            <person name="Chory J."/>
        </authorList>
    </citation>
    <scope>NUCLEOTIDE SEQUENCE [LARGE SCALE GENOMIC DNA]</scope>
</reference>
<evidence type="ECO:0000313" key="5">
    <source>
        <dbReference type="EMBL" id="KAL3623320.1"/>
    </source>
</evidence>
<organism evidence="5 6">
    <name type="scientific">Castilleja foliolosa</name>
    <dbReference type="NCBI Taxonomy" id="1961234"/>
    <lineage>
        <taxon>Eukaryota</taxon>
        <taxon>Viridiplantae</taxon>
        <taxon>Streptophyta</taxon>
        <taxon>Embryophyta</taxon>
        <taxon>Tracheophyta</taxon>
        <taxon>Spermatophyta</taxon>
        <taxon>Magnoliopsida</taxon>
        <taxon>eudicotyledons</taxon>
        <taxon>Gunneridae</taxon>
        <taxon>Pentapetalae</taxon>
        <taxon>asterids</taxon>
        <taxon>lamiids</taxon>
        <taxon>Lamiales</taxon>
        <taxon>Orobanchaceae</taxon>
        <taxon>Pedicularideae</taxon>
        <taxon>Castillejinae</taxon>
        <taxon>Castilleja</taxon>
    </lineage>
</organism>
<keyword evidence="1" id="KW-0479">Metal-binding</keyword>
<dbReference type="Proteomes" id="UP001632038">
    <property type="component" value="Unassembled WGS sequence"/>
</dbReference>
<sequence>MENRGECLKAHASLGGKADGCQGFISSGGLSGKSCSTCFCDENYHKKVVPQTRVTYVTEVVYTECHKNHNVNGSQVKDGCREFRKKSDNLANICDACGCDKSFHRNEVTKEVITSV</sequence>
<dbReference type="AlphaFoldDB" id="A0ABD3C379"/>
<feature type="domain" description="ZF-HD dimerization-type" evidence="4">
    <location>
        <begin position="62"/>
        <end position="107"/>
    </location>
</feature>
<comment type="caution">
    <text evidence="5">The sequence shown here is derived from an EMBL/GenBank/DDBJ whole genome shotgun (WGS) entry which is preliminary data.</text>
</comment>
<feature type="domain" description="ZF-HD dimerization-type" evidence="4">
    <location>
        <begin position="4"/>
        <end position="48"/>
    </location>
</feature>
<dbReference type="InterPro" id="IPR006456">
    <property type="entry name" value="ZF_HD_homeobox_Cys/His_dimer"/>
</dbReference>
<evidence type="ECO:0000256" key="2">
    <source>
        <dbReference type="ARBA" id="ARBA00022771"/>
    </source>
</evidence>
<evidence type="ECO:0000313" key="6">
    <source>
        <dbReference type="Proteomes" id="UP001632038"/>
    </source>
</evidence>
<dbReference type="EMBL" id="JAVIJP010000054">
    <property type="protein sequence ID" value="KAL3623320.1"/>
    <property type="molecule type" value="Genomic_DNA"/>
</dbReference>
<evidence type="ECO:0000256" key="1">
    <source>
        <dbReference type="ARBA" id="ARBA00022723"/>
    </source>
</evidence>
<evidence type="ECO:0000259" key="4">
    <source>
        <dbReference type="PROSITE" id="PS51523"/>
    </source>
</evidence>
<gene>
    <name evidence="5" type="ORF">CASFOL_032136</name>
</gene>
<dbReference type="PANTHER" id="PTHR31948:SF148">
    <property type="entry name" value="MINI ZINC FINGER PROTEIN 3"/>
    <property type="match status" value="1"/>
</dbReference>
<keyword evidence="6" id="KW-1185">Reference proteome</keyword>
<keyword evidence="2" id="KW-0863">Zinc-finger</keyword>
<proteinExistence type="predicted"/>
<evidence type="ECO:0000256" key="3">
    <source>
        <dbReference type="ARBA" id="ARBA00022833"/>
    </source>
</evidence>
<dbReference type="PANTHER" id="PTHR31948">
    <property type="entry name" value="ZINC-FINGER HOMEODOMAIN PROTEIN 2"/>
    <property type="match status" value="1"/>
</dbReference>
<protein>
    <recommendedName>
        <fullName evidence="4">ZF-HD dimerization-type domain-containing protein</fullName>
    </recommendedName>
</protein>